<reference evidence="2 3" key="1">
    <citation type="submission" date="2016-10" db="EMBL/GenBank/DDBJ databases">
        <title>Draft genome sequences of four alkaliphilic bacteria belonging to the Anaerobacillus genus.</title>
        <authorList>
            <person name="Bassil N.M."/>
            <person name="Lloyd J.R."/>
        </authorList>
    </citation>
    <scope>NUCLEOTIDE SEQUENCE [LARGE SCALE GENOMIC DNA]</scope>
    <source>
        <strain evidence="2 3">DSM 18345</strain>
    </source>
</reference>
<organism evidence="2 3">
    <name type="scientific">Anaerobacillus alkalilacustris</name>
    <dbReference type="NCBI Taxonomy" id="393763"/>
    <lineage>
        <taxon>Bacteria</taxon>
        <taxon>Bacillati</taxon>
        <taxon>Bacillota</taxon>
        <taxon>Bacilli</taxon>
        <taxon>Bacillales</taxon>
        <taxon>Bacillaceae</taxon>
        <taxon>Anaerobacillus</taxon>
    </lineage>
</organism>
<gene>
    <name evidence="2" type="ORF">BKP37_09225</name>
</gene>
<feature type="transmembrane region" description="Helical" evidence="1">
    <location>
        <begin position="199"/>
        <end position="221"/>
    </location>
</feature>
<feature type="transmembrane region" description="Helical" evidence="1">
    <location>
        <begin position="506"/>
        <end position="527"/>
    </location>
</feature>
<keyword evidence="1" id="KW-1133">Transmembrane helix</keyword>
<feature type="transmembrane region" description="Helical" evidence="1">
    <location>
        <begin position="284"/>
        <end position="310"/>
    </location>
</feature>
<keyword evidence="3" id="KW-1185">Reference proteome</keyword>
<proteinExistence type="predicted"/>
<dbReference type="Proteomes" id="UP000179524">
    <property type="component" value="Unassembled WGS sequence"/>
</dbReference>
<sequence length="534" mass="59223">MWKQFYTQTGRLSYFILRRDRIRIPIWLLSLTLVTLLTANAFTGLYQTEAERQIVAETMRNPAMTAMVGPGFGLDNYTEGAMMAHQMLLFTAIVVAIMSILLVTRHTRDDEEEGRIELIRSLPVGRLSNLSSTVIVLFIVNVILALLIGFGLYSLGIESIDLQGSLLYGAALGATGIFFTSITAFFAQFSSTTRGTIGYAFTLLMIAYLIRAVGDVSNEILSWFSPLGWVLQTKVYVNNDWWPIIFTVVIALLVVGVAFYLNANRDLGAGLLPTRPGRKYASRFLLSPIGLPFRLQQTGIIAWAIGMFILGTSYGSVLGDLETFLESNEMLREMLQAVEGLSLTEQYLTMLMSVIAMLCTIPALMFILKLKGEEKRGHLEHILARSVSRTKIMGSYFFISIVFGSMMLFLAVIGLWAAATGVMDDPLSFETLFGAGMVYLPAMWVMIGVAVLLVGLFPSMTGISWLYLAYSFFVVYLGGLLQFPEWVGKASPFGHVPKLPVEDFDFLKVLLLTIVAIALVLLGFLGYNKRDIDE</sequence>
<keyword evidence="1" id="KW-0812">Transmembrane</keyword>
<dbReference type="RefSeq" id="WP_071309315.1">
    <property type="nucleotide sequence ID" value="NZ_MLQR01000024.1"/>
</dbReference>
<evidence type="ECO:0000256" key="1">
    <source>
        <dbReference type="SAM" id="Phobius"/>
    </source>
</evidence>
<evidence type="ECO:0000313" key="3">
    <source>
        <dbReference type="Proteomes" id="UP000179524"/>
    </source>
</evidence>
<protein>
    <submittedName>
        <fullName evidence="2">ABC transporter permease</fullName>
    </submittedName>
</protein>
<feature type="transmembrane region" description="Helical" evidence="1">
    <location>
        <begin position="165"/>
        <end position="187"/>
    </location>
</feature>
<comment type="caution">
    <text evidence="2">The sequence shown here is derived from an EMBL/GenBank/DDBJ whole genome shotgun (WGS) entry which is preliminary data.</text>
</comment>
<name>A0A1S2LN13_9BACI</name>
<evidence type="ECO:0000313" key="2">
    <source>
        <dbReference type="EMBL" id="OIJ13928.1"/>
    </source>
</evidence>
<dbReference type="EMBL" id="MLQR01000024">
    <property type="protein sequence ID" value="OIJ13928.1"/>
    <property type="molecule type" value="Genomic_DNA"/>
</dbReference>
<feature type="transmembrane region" description="Helical" evidence="1">
    <location>
        <begin position="438"/>
        <end position="457"/>
    </location>
</feature>
<dbReference type="OrthoDB" id="2014935at2"/>
<feature type="transmembrane region" description="Helical" evidence="1">
    <location>
        <begin position="395"/>
        <end position="418"/>
    </location>
</feature>
<feature type="transmembrane region" description="Helical" evidence="1">
    <location>
        <begin position="347"/>
        <end position="368"/>
    </location>
</feature>
<feature type="transmembrane region" description="Helical" evidence="1">
    <location>
        <begin position="83"/>
        <end position="103"/>
    </location>
</feature>
<keyword evidence="1" id="KW-0472">Membrane</keyword>
<feature type="transmembrane region" description="Helical" evidence="1">
    <location>
        <begin position="464"/>
        <end position="483"/>
    </location>
</feature>
<feature type="transmembrane region" description="Helical" evidence="1">
    <location>
        <begin position="130"/>
        <end position="153"/>
    </location>
</feature>
<accession>A0A1S2LN13</accession>
<feature type="transmembrane region" description="Helical" evidence="1">
    <location>
        <begin position="241"/>
        <end position="263"/>
    </location>
</feature>
<dbReference type="AlphaFoldDB" id="A0A1S2LN13"/>